<evidence type="ECO:0000256" key="3">
    <source>
        <dbReference type="ARBA" id="ARBA00022525"/>
    </source>
</evidence>
<keyword evidence="4" id="KW-0645">Protease</keyword>
<dbReference type="SUPFAM" id="SSF53474">
    <property type="entry name" value="alpha/beta-Hydrolases"/>
    <property type="match status" value="1"/>
</dbReference>
<dbReference type="GO" id="GO:0004185">
    <property type="term" value="F:serine-type carboxypeptidase activity"/>
    <property type="evidence" value="ECO:0007669"/>
    <property type="project" value="UniProtKB-UniRule"/>
</dbReference>
<dbReference type="InterPro" id="IPR001563">
    <property type="entry name" value="Peptidase_S10"/>
</dbReference>
<accession>A0A2N9FKD5</accession>
<dbReference type="FunFam" id="3.40.50.1820:FF:000123">
    <property type="entry name" value="Carboxypeptidase"/>
    <property type="match status" value="1"/>
</dbReference>
<proteinExistence type="inferred from homology"/>
<keyword evidence="3" id="KW-0964">Secreted</keyword>
<comment type="similarity">
    <text evidence="2 4">Belongs to the peptidase S10 family.</text>
</comment>
<comment type="subcellular location">
    <subcellularLocation>
        <location evidence="1">Secreted</location>
    </subcellularLocation>
</comment>
<name>A0A2N9FKD5_FAGSY</name>
<evidence type="ECO:0000256" key="4">
    <source>
        <dbReference type="RuleBase" id="RU361156"/>
    </source>
</evidence>
<organism evidence="5">
    <name type="scientific">Fagus sylvatica</name>
    <name type="common">Beechnut</name>
    <dbReference type="NCBI Taxonomy" id="28930"/>
    <lineage>
        <taxon>Eukaryota</taxon>
        <taxon>Viridiplantae</taxon>
        <taxon>Streptophyta</taxon>
        <taxon>Embryophyta</taxon>
        <taxon>Tracheophyta</taxon>
        <taxon>Spermatophyta</taxon>
        <taxon>Magnoliopsida</taxon>
        <taxon>eudicotyledons</taxon>
        <taxon>Gunneridae</taxon>
        <taxon>Pentapetalae</taxon>
        <taxon>rosids</taxon>
        <taxon>fabids</taxon>
        <taxon>Fagales</taxon>
        <taxon>Fagaceae</taxon>
        <taxon>Fagus</taxon>
    </lineage>
</organism>
<evidence type="ECO:0000256" key="1">
    <source>
        <dbReference type="ARBA" id="ARBA00004613"/>
    </source>
</evidence>
<dbReference type="GO" id="GO:0006508">
    <property type="term" value="P:proteolysis"/>
    <property type="evidence" value="ECO:0007669"/>
    <property type="project" value="UniProtKB-KW"/>
</dbReference>
<dbReference type="InterPro" id="IPR029058">
    <property type="entry name" value="AB_hydrolase_fold"/>
</dbReference>
<dbReference type="GO" id="GO:0005576">
    <property type="term" value="C:extracellular region"/>
    <property type="evidence" value="ECO:0007669"/>
    <property type="project" value="UniProtKB-SubCell"/>
</dbReference>
<protein>
    <recommendedName>
        <fullName evidence="4">Carboxypeptidase</fullName>
        <ecNumber evidence="4">3.4.16.-</ecNumber>
    </recommendedName>
</protein>
<feature type="signal peptide" evidence="4">
    <location>
        <begin position="1"/>
        <end position="26"/>
    </location>
</feature>
<dbReference type="EMBL" id="OIVN01000935">
    <property type="protein sequence ID" value="SPC87653.1"/>
    <property type="molecule type" value="Genomic_DNA"/>
</dbReference>
<sequence length="456" mass="51765">MENHSLLVYLFLLLGFSLLHVHVAYAKGINDESEHWGYVEVRPKAHMFWWHYTSPFRVEDPSKPWPILLWLQGGPGGSGVGIGNFLEIGPLDGKLEPRNLTWLRKADLLFVDNPVGTGFSYVEDKTLLVKTDEEAADDLTTLLKKLFNKNVNLQKSPLYIFAESYGGKFAVTLGVSALKEIEAGKLKLQLGGIALGDSWISPEDFAFSWGPLLKDLSRIDSDTWKRSKSLARRIKSQLAKRKYKNATSSVNQLEEFLVKNSNNVDFYNFLLDSDNDPLEGNRESKGVEEMDKYSQYLCTKKHSPTSEYNLTSLMNGPIRKKLKIIPKNVTWQRQARLVYRAMTGDYMRPRIKEVDHLLAKGINVTIYNGQVDLICSTKGVEAWVNKLKLGGFKKILSLERTPLYCAGDNKTTKGFFRSYRNLYFYWIIGAGHFVPVDQPCVSLEMVGNITRSPNNC</sequence>
<reference evidence="5" key="1">
    <citation type="submission" date="2018-02" db="EMBL/GenBank/DDBJ databases">
        <authorList>
            <person name="Cohen D.B."/>
            <person name="Kent A.D."/>
        </authorList>
    </citation>
    <scope>NUCLEOTIDE SEQUENCE</scope>
</reference>
<keyword evidence="4" id="KW-0732">Signal</keyword>
<feature type="chain" id="PRO_5014490461" description="Carboxypeptidase" evidence="4">
    <location>
        <begin position="27"/>
        <end position="456"/>
    </location>
</feature>
<gene>
    <name evidence="5" type="ORF">FSB_LOCUS15535</name>
</gene>
<dbReference type="InterPro" id="IPR018202">
    <property type="entry name" value="Ser_caboxypep_ser_AS"/>
</dbReference>
<evidence type="ECO:0000313" key="5">
    <source>
        <dbReference type="EMBL" id="SPC87653.1"/>
    </source>
</evidence>
<dbReference type="EC" id="3.4.16.-" evidence="4"/>
<evidence type="ECO:0000256" key="2">
    <source>
        <dbReference type="ARBA" id="ARBA00009431"/>
    </source>
</evidence>
<dbReference type="Gene3D" id="3.40.50.1820">
    <property type="entry name" value="alpha/beta hydrolase"/>
    <property type="match status" value="1"/>
</dbReference>
<dbReference type="PROSITE" id="PS00131">
    <property type="entry name" value="CARBOXYPEPT_SER_SER"/>
    <property type="match status" value="1"/>
</dbReference>
<dbReference type="AlphaFoldDB" id="A0A2N9FKD5"/>
<keyword evidence="4" id="KW-0121">Carboxypeptidase</keyword>
<keyword evidence="4" id="KW-0378">Hydrolase</keyword>
<dbReference type="PRINTS" id="PR00724">
    <property type="entry name" value="CRBOXYPTASEC"/>
</dbReference>
<dbReference type="Pfam" id="PF00450">
    <property type="entry name" value="Peptidase_S10"/>
    <property type="match status" value="1"/>
</dbReference>
<dbReference type="PANTHER" id="PTHR11802:SF507">
    <property type="entry name" value="CARBOXYPEPTIDASE"/>
    <property type="match status" value="1"/>
</dbReference>
<dbReference type="PANTHER" id="PTHR11802">
    <property type="entry name" value="SERINE PROTEASE FAMILY S10 SERINE CARBOXYPEPTIDASE"/>
    <property type="match status" value="1"/>
</dbReference>